<evidence type="ECO:0000259" key="3">
    <source>
        <dbReference type="Pfam" id="PF05183"/>
    </source>
</evidence>
<dbReference type="HOGENOM" id="CLU_003387_1_1_1"/>
<feature type="compositionally biased region" description="Polar residues" evidence="2">
    <location>
        <begin position="1050"/>
        <end position="1062"/>
    </location>
</feature>
<dbReference type="GO" id="GO:0003723">
    <property type="term" value="F:RNA binding"/>
    <property type="evidence" value="ECO:0007669"/>
    <property type="project" value="UniProtKB-KW"/>
</dbReference>
<dbReference type="InterPro" id="IPR007855">
    <property type="entry name" value="RDRP"/>
</dbReference>
<dbReference type="AlphaFoldDB" id="R9NXX5"/>
<keyword evidence="5" id="KW-1185">Reference proteome</keyword>
<feature type="compositionally biased region" description="Basic and acidic residues" evidence="2">
    <location>
        <begin position="1037"/>
        <end position="1047"/>
    </location>
</feature>
<evidence type="ECO:0000313" key="5">
    <source>
        <dbReference type="Proteomes" id="UP000014071"/>
    </source>
</evidence>
<proteinExistence type="inferred from homology"/>
<reference evidence="5" key="1">
    <citation type="journal article" date="2013" name="Genome Announc.">
        <title>Draft genome sequence of the basidiomycetous yeast-like fungus Pseudozyma hubeiensis SY62, which produces an abundant amount of the biosurfactant mannosylerythritol lipids.</title>
        <authorList>
            <person name="Konishi M."/>
            <person name="Hatada Y."/>
            <person name="Horiuchi J."/>
        </authorList>
    </citation>
    <scope>NUCLEOTIDE SEQUENCE [LARGE SCALE GENOMIC DNA]</scope>
    <source>
        <strain evidence="5">SY62</strain>
    </source>
</reference>
<dbReference type="GO" id="GO:0030422">
    <property type="term" value="P:siRNA processing"/>
    <property type="evidence" value="ECO:0007669"/>
    <property type="project" value="TreeGrafter"/>
</dbReference>
<accession>R9NXX5</accession>
<keyword evidence="1" id="KW-0694">RNA-binding</keyword>
<dbReference type="RefSeq" id="XP_012187096.1">
    <property type="nucleotide sequence ID" value="XM_012331706.1"/>
</dbReference>
<keyword evidence="1" id="KW-0696">RNA-directed RNA polymerase</keyword>
<dbReference type="Proteomes" id="UP000014071">
    <property type="component" value="Unassembled WGS sequence"/>
</dbReference>
<comment type="catalytic activity">
    <reaction evidence="1">
        <text>RNA(n) + a ribonucleoside 5'-triphosphate = RNA(n+1) + diphosphate</text>
        <dbReference type="Rhea" id="RHEA:21248"/>
        <dbReference type="Rhea" id="RHEA-COMP:14527"/>
        <dbReference type="Rhea" id="RHEA-COMP:17342"/>
        <dbReference type="ChEBI" id="CHEBI:33019"/>
        <dbReference type="ChEBI" id="CHEBI:61557"/>
        <dbReference type="ChEBI" id="CHEBI:140395"/>
        <dbReference type="EC" id="2.7.7.48"/>
    </reaction>
</comment>
<feature type="region of interest" description="Disordered" evidence="2">
    <location>
        <begin position="610"/>
        <end position="635"/>
    </location>
</feature>
<comment type="similarity">
    <text evidence="1">Belongs to the RdRP family.</text>
</comment>
<dbReference type="STRING" id="1305764.R9NXX5"/>
<dbReference type="InterPro" id="IPR057596">
    <property type="entry name" value="RDRP_core"/>
</dbReference>
<sequence length="1222" mass="136581">MSDSETESDSFHDAAGVDLSDTPGSSQPTDGPASPQAPLAASKSANHEKAPTWALFKEDLNDDGEPGRIFLPIPNTARKERVKVEQVDQVSEPLQAVPPNAEAESPSVDPVSQTDHSNSSVHQPALPRQYLSPFIVVKPHMRVKAMQKQHDGRLGVPWGVQYYLAYLVSSGHISMDELKITTGIKTLRSDSNVASFSALLDPSNQDLLWEDGPNGAVTTRRATKDELKVYNELDRENQMRAESHLNGVIGPPGEEMRSYGGRVLFEGKFVCSKNEQKGGQHRTFGIQLFRPKLGGSCRFARRFGSESIIRIKLDPIMAKDARRFPLHPKTRDIQQEIRRFLSRKIQIFGREYRPFYCKDETVFYLWVGSAKESHHQPELDCVWDLIDHHAPFSGNAHAPLGKFIQRVQLGLSTSVPACVVDRIIYVEDIFGDPDPKTGKAVEMTDGAGIMSLAVASDIAQHMGYKKIPCAFQGRIAGAKGVWYVDPNAERDLPIEKQERWIKIRTSQRKINYPDNMPLDLSQLTVDLIGPSRTFAPSTLSKQIILVMKSNGVPISTFSDMQQAGLQAIADEFSDWSGCSDVARMRLATVLDRHFNVESIRSKRSIDAAEHRAQGMGSHVGTKDGDQDLGDDDRELQFGQDGRHVWNGMPAWKIERAYEMLLGGFHPEKCAYLSDLLVEAADLAMKKLIRRFAIPVARSAEAMVIADPTGTLEEGEMQFRFSDDDLLDPDTRLGLNHVPEGEVLVTRHPCLLPTDVRKIRAVVRPELSIFKDVVVFPSKGKRPQASLLSGGDYDGDLVRVFWEPKLVESFKDSDVRHADCPFDISQVFDRNEMKVAKFVQAHEKLHKDERDRLLTEQLVAGAFQPAVQGIYGRLHLYAALEFGTESEEAIDLAHKFAQALDSQKTGLSIKPQIRIQDSKMFSGALPDWASKSSDEPDSKDWFGIEDYGEASTARKNSSRPESVLCALWKEGKKEVGLLKQKLQTRSDKVRGVEDTDISGVWRQAKSLGRVAWEMEETIRTQVKVSEESYVRTNSSTRQRIEAKNRDIRYGTATSSKSGKQGSHSVPLRRVRSEAPKAMLTSATSTMTGAVDDLHRDDMSDRLDGTTEVPVVLASAYAVASRFCQWPRKFAKEHVAKMDDLEVERLEKLRASYAYSVTYHSKPRFSFEMAWHWILSLKAQACGKQQAQGSGSLQVPTSTLDLMSLRAKIIRRNHEMSQGRGVEI</sequence>
<keyword evidence="1" id="KW-0548">Nucleotidyltransferase</keyword>
<name>R9NXX5_PSEHS</name>
<dbReference type="Pfam" id="PF05183">
    <property type="entry name" value="RdRP"/>
    <property type="match status" value="1"/>
</dbReference>
<protein>
    <recommendedName>
        <fullName evidence="1">RNA-dependent RNA polymerase</fullName>
        <ecNumber evidence="1">2.7.7.48</ecNumber>
    </recommendedName>
</protein>
<dbReference type="GO" id="GO:0003968">
    <property type="term" value="F:RNA-directed RNA polymerase activity"/>
    <property type="evidence" value="ECO:0007669"/>
    <property type="project" value="UniProtKB-KW"/>
</dbReference>
<keyword evidence="1" id="KW-0808">Transferase</keyword>
<dbReference type="OrthoDB" id="10055769at2759"/>
<dbReference type="PANTHER" id="PTHR23079:SF14">
    <property type="entry name" value="RNA-DEPENDENT RNA POLYMERASE"/>
    <property type="match status" value="1"/>
</dbReference>
<dbReference type="GeneID" id="24106375"/>
<feature type="compositionally biased region" description="Polar residues" evidence="2">
    <location>
        <begin position="110"/>
        <end position="122"/>
    </location>
</feature>
<evidence type="ECO:0000256" key="1">
    <source>
        <dbReference type="RuleBase" id="RU363098"/>
    </source>
</evidence>
<dbReference type="EMBL" id="DF238776">
    <property type="protein sequence ID" value="GAC93509.1"/>
    <property type="molecule type" value="Genomic_DNA"/>
</dbReference>
<dbReference type="eggNOG" id="KOG0988">
    <property type="taxonomic scope" value="Eukaryota"/>
</dbReference>
<feature type="region of interest" description="Disordered" evidence="2">
    <location>
        <begin position="85"/>
        <end position="124"/>
    </location>
</feature>
<dbReference type="EC" id="2.7.7.48" evidence="1"/>
<feature type="domain" description="RDRP core" evidence="3">
    <location>
        <begin position="286"/>
        <end position="933"/>
    </location>
</feature>
<dbReference type="GO" id="GO:0031380">
    <property type="term" value="C:nuclear RNA-directed RNA polymerase complex"/>
    <property type="evidence" value="ECO:0007669"/>
    <property type="project" value="TreeGrafter"/>
</dbReference>
<gene>
    <name evidence="4" type="ORF">PHSY_001074</name>
</gene>
<dbReference type="PANTHER" id="PTHR23079">
    <property type="entry name" value="RNA-DEPENDENT RNA POLYMERASE"/>
    <property type="match status" value="1"/>
</dbReference>
<evidence type="ECO:0000256" key="2">
    <source>
        <dbReference type="SAM" id="MobiDB-lite"/>
    </source>
</evidence>
<evidence type="ECO:0000313" key="4">
    <source>
        <dbReference type="EMBL" id="GAC93509.1"/>
    </source>
</evidence>
<organism evidence="4 5">
    <name type="scientific">Pseudozyma hubeiensis (strain SY62)</name>
    <name type="common">Yeast</name>
    <dbReference type="NCBI Taxonomy" id="1305764"/>
    <lineage>
        <taxon>Eukaryota</taxon>
        <taxon>Fungi</taxon>
        <taxon>Dikarya</taxon>
        <taxon>Basidiomycota</taxon>
        <taxon>Ustilaginomycotina</taxon>
        <taxon>Ustilaginomycetes</taxon>
        <taxon>Ustilaginales</taxon>
        <taxon>Ustilaginaceae</taxon>
        <taxon>Pseudozyma</taxon>
    </lineage>
</organism>
<feature type="region of interest" description="Disordered" evidence="2">
    <location>
        <begin position="1034"/>
        <end position="1066"/>
    </location>
</feature>
<feature type="region of interest" description="Disordered" evidence="2">
    <location>
        <begin position="1"/>
        <end position="72"/>
    </location>
</feature>